<evidence type="ECO:0000313" key="2">
    <source>
        <dbReference type="EMBL" id="RFS84317.1"/>
    </source>
</evidence>
<protein>
    <submittedName>
        <fullName evidence="2">N-acetyltransferase</fullName>
    </submittedName>
</protein>
<feature type="domain" description="N-acetyltransferase" evidence="1">
    <location>
        <begin position="16"/>
        <end position="182"/>
    </location>
</feature>
<accession>A0A372GG21</accession>
<evidence type="ECO:0000313" key="3">
    <source>
        <dbReference type="Proteomes" id="UP000262882"/>
    </source>
</evidence>
<gene>
    <name evidence="2" type="ORF">D0T12_19555</name>
</gene>
<dbReference type="RefSeq" id="WP_117401007.1">
    <property type="nucleotide sequence ID" value="NZ_QVNQ01000005.1"/>
</dbReference>
<dbReference type="InterPro" id="IPR000182">
    <property type="entry name" value="GNAT_dom"/>
</dbReference>
<sequence>MSWTELAPATLENEHVLLRPIEPGDRAALRTIALDAHIWRYFVNRVETDADYEAFFDATLADHATGRRAVFVITDKHSGQVAGSMSFGNMAEADRRIEVGWSWLGRDFRGRGINRWAKYLLMEHAFERLGAERVEFKTDQLNDQARRGLRNIGATEEGTLRSFNPMPGGRRRDAVFYSVLRAEWPHVKEQLATSPKVRR</sequence>
<name>A0A372GG21_9ACTN</name>
<dbReference type="OrthoDB" id="9795199at2"/>
<dbReference type="InterPro" id="IPR016181">
    <property type="entry name" value="Acyl_CoA_acyltransferase"/>
</dbReference>
<dbReference type="AlphaFoldDB" id="A0A372GG21"/>
<dbReference type="EMBL" id="QVNQ01000005">
    <property type="protein sequence ID" value="RFS84317.1"/>
    <property type="molecule type" value="Genomic_DNA"/>
</dbReference>
<dbReference type="PANTHER" id="PTHR43610:SF1">
    <property type="entry name" value="N-ACETYLTRANSFERASE DOMAIN-CONTAINING PROTEIN"/>
    <property type="match status" value="1"/>
</dbReference>
<evidence type="ECO:0000259" key="1">
    <source>
        <dbReference type="PROSITE" id="PS51186"/>
    </source>
</evidence>
<keyword evidence="3" id="KW-1185">Reference proteome</keyword>
<reference evidence="2 3" key="1">
    <citation type="submission" date="2018-08" db="EMBL/GenBank/DDBJ databases">
        <title>Actinomadura spongicola sp. nov., isolated from marine sponge Leucetta chagosensis.</title>
        <authorList>
            <person name="Li L."/>
            <person name="Lin H.W."/>
        </authorList>
    </citation>
    <scope>NUCLEOTIDE SEQUENCE [LARGE SCALE GENOMIC DNA]</scope>
    <source>
        <strain evidence="2 3">LHW52907</strain>
    </source>
</reference>
<dbReference type="Gene3D" id="3.40.630.30">
    <property type="match status" value="1"/>
</dbReference>
<dbReference type="GO" id="GO:0016747">
    <property type="term" value="F:acyltransferase activity, transferring groups other than amino-acyl groups"/>
    <property type="evidence" value="ECO:0007669"/>
    <property type="project" value="InterPro"/>
</dbReference>
<dbReference type="PANTHER" id="PTHR43610">
    <property type="entry name" value="BLL6696 PROTEIN"/>
    <property type="match status" value="1"/>
</dbReference>
<dbReference type="SUPFAM" id="SSF55729">
    <property type="entry name" value="Acyl-CoA N-acyltransferases (Nat)"/>
    <property type="match status" value="1"/>
</dbReference>
<organism evidence="2 3">
    <name type="scientific">Actinomadura spongiicola</name>
    <dbReference type="NCBI Taxonomy" id="2303421"/>
    <lineage>
        <taxon>Bacteria</taxon>
        <taxon>Bacillati</taxon>
        <taxon>Actinomycetota</taxon>
        <taxon>Actinomycetes</taxon>
        <taxon>Streptosporangiales</taxon>
        <taxon>Thermomonosporaceae</taxon>
        <taxon>Actinomadura</taxon>
    </lineage>
</organism>
<dbReference type="Pfam" id="PF13302">
    <property type="entry name" value="Acetyltransf_3"/>
    <property type="match status" value="1"/>
</dbReference>
<keyword evidence="2" id="KW-0808">Transferase</keyword>
<comment type="caution">
    <text evidence="2">The sequence shown here is derived from an EMBL/GenBank/DDBJ whole genome shotgun (WGS) entry which is preliminary data.</text>
</comment>
<proteinExistence type="predicted"/>
<dbReference type="PROSITE" id="PS51186">
    <property type="entry name" value="GNAT"/>
    <property type="match status" value="1"/>
</dbReference>
<dbReference type="Proteomes" id="UP000262882">
    <property type="component" value="Unassembled WGS sequence"/>
</dbReference>